<feature type="transmembrane region" description="Helical" evidence="1">
    <location>
        <begin position="125"/>
        <end position="145"/>
    </location>
</feature>
<evidence type="ECO:0000313" key="2">
    <source>
        <dbReference type="EMBL" id="SFW66331.1"/>
    </source>
</evidence>
<sequence>MQNSPERHAAMKNQNIRNPYFYTVIAVSALTVAFLVSADNDIGWDFAVVWCGFLLYIPLLFVKNRIFQGIVIAAEYLFMSLVFLVIMALIRYAPGEQLGALTLFIVHSFLRLYIFLKIAGAGNRYALVLGLAITLLLGIAVYGYGSTDYLKLM</sequence>
<dbReference type="AlphaFoldDB" id="A0A1K1R395"/>
<keyword evidence="1" id="KW-0812">Transmembrane</keyword>
<keyword evidence="1" id="KW-1133">Transmembrane helix</keyword>
<reference evidence="2 3" key="1">
    <citation type="submission" date="2016-11" db="EMBL/GenBank/DDBJ databases">
        <authorList>
            <person name="Jaros S."/>
            <person name="Januszkiewicz K."/>
            <person name="Wedrychowicz H."/>
        </authorList>
    </citation>
    <scope>NUCLEOTIDE SEQUENCE [LARGE SCALE GENOMIC DNA]</scope>
    <source>
        <strain evidence="2 3">CGMCC 1.12145</strain>
    </source>
</reference>
<name>A0A1K1R395_9FLAO</name>
<dbReference type="EMBL" id="FPJE01000018">
    <property type="protein sequence ID" value="SFW66331.1"/>
    <property type="molecule type" value="Genomic_DNA"/>
</dbReference>
<proteinExistence type="predicted"/>
<gene>
    <name evidence="2" type="ORF">SAMN02927921_03108</name>
</gene>
<keyword evidence="1" id="KW-0472">Membrane</keyword>
<feature type="transmembrane region" description="Helical" evidence="1">
    <location>
        <begin position="44"/>
        <end position="62"/>
    </location>
</feature>
<feature type="transmembrane region" description="Helical" evidence="1">
    <location>
        <begin position="20"/>
        <end position="38"/>
    </location>
</feature>
<organism evidence="2 3">
    <name type="scientific">Sinomicrobium oceani</name>
    <dbReference type="NCBI Taxonomy" id="1150368"/>
    <lineage>
        <taxon>Bacteria</taxon>
        <taxon>Pseudomonadati</taxon>
        <taxon>Bacteroidota</taxon>
        <taxon>Flavobacteriia</taxon>
        <taxon>Flavobacteriales</taxon>
        <taxon>Flavobacteriaceae</taxon>
        <taxon>Sinomicrobium</taxon>
    </lineage>
</organism>
<dbReference type="Proteomes" id="UP000182248">
    <property type="component" value="Unassembled WGS sequence"/>
</dbReference>
<evidence type="ECO:0000313" key="3">
    <source>
        <dbReference type="Proteomes" id="UP000182248"/>
    </source>
</evidence>
<keyword evidence="3" id="KW-1185">Reference proteome</keyword>
<protein>
    <submittedName>
        <fullName evidence="2">Uncharacterized protein</fullName>
    </submittedName>
</protein>
<feature type="transmembrane region" description="Helical" evidence="1">
    <location>
        <begin position="98"/>
        <end position="116"/>
    </location>
</feature>
<feature type="transmembrane region" description="Helical" evidence="1">
    <location>
        <begin position="69"/>
        <end position="92"/>
    </location>
</feature>
<evidence type="ECO:0000256" key="1">
    <source>
        <dbReference type="SAM" id="Phobius"/>
    </source>
</evidence>
<accession>A0A1K1R395</accession>